<dbReference type="Gene3D" id="3.40.190.170">
    <property type="entry name" value="Bacterial extracellular solute-binding protein, family 7"/>
    <property type="match status" value="1"/>
</dbReference>
<sequence length="375" mass="41074">MAPNRPDRRTFLRTAVIAPGVAVAGAATPALAAPAVTSSLPDIVWRLQSSFPASLETIHGSAEAMARTIAALTGGRFRIEIETPGHLAPGAETLDAVRNGAIQAHQTCSYYYMDLDPAFAIGTALPFGMNARMQDAWITDGGGQHLLDTFYANYDLVSFVVGNTGAQMGGWFRREIRSLPEIAGMKMRIAGVGGTVLARLGVEPQQIAPEGIYAALADGTIDAAEWGGPYEDEKFGFYKVAPYYYYPGWWEGGPSVHLLVNRPAFEALPELYKVALRTAAGQASHEMLARYDVRNNTAIRSLIDKGVQLRPFPTDLLEATYKASFELYAELAAEHPRFKAIYEPWKLFRDQIYQSFRVAEFSFESFGFAQQAKGL</sequence>
<proteinExistence type="predicted"/>
<dbReference type="NCBIfam" id="NF037995">
    <property type="entry name" value="TRAP_S1"/>
    <property type="match status" value="1"/>
</dbReference>
<dbReference type="PIRSF" id="PIRSF039026">
    <property type="entry name" value="SiaP"/>
    <property type="match status" value="1"/>
</dbReference>
<name>A0ABV2R1R8_9HYPH</name>
<feature type="chain" id="PRO_5045414577" evidence="2">
    <location>
        <begin position="33"/>
        <end position="375"/>
    </location>
</feature>
<keyword evidence="4" id="KW-1185">Reference proteome</keyword>
<reference evidence="3 4" key="1">
    <citation type="submission" date="2024-06" db="EMBL/GenBank/DDBJ databases">
        <title>Sorghum-associated microbial communities from plants grown in Nebraska, USA.</title>
        <authorList>
            <person name="Schachtman D."/>
        </authorList>
    </citation>
    <scope>NUCLEOTIDE SEQUENCE [LARGE SCALE GENOMIC DNA]</scope>
    <source>
        <strain evidence="3 4">3207</strain>
    </source>
</reference>
<gene>
    <name evidence="3" type="ORF">ABIE08_002544</name>
</gene>
<dbReference type="Pfam" id="PF03480">
    <property type="entry name" value="DctP"/>
    <property type="match status" value="1"/>
</dbReference>
<dbReference type="InterPro" id="IPR026289">
    <property type="entry name" value="SBP_TakP-like"/>
</dbReference>
<evidence type="ECO:0000313" key="4">
    <source>
        <dbReference type="Proteomes" id="UP001549321"/>
    </source>
</evidence>
<protein>
    <submittedName>
        <fullName evidence="3">TRAP-type mannitol/chloroaromatic compound transport system substrate-binding protein</fullName>
    </submittedName>
</protein>
<dbReference type="Proteomes" id="UP001549321">
    <property type="component" value="Unassembled WGS sequence"/>
</dbReference>
<evidence type="ECO:0000256" key="1">
    <source>
        <dbReference type="ARBA" id="ARBA00022729"/>
    </source>
</evidence>
<organism evidence="3 4">
    <name type="scientific">Kaistia defluvii</name>
    <dbReference type="NCBI Taxonomy" id="410841"/>
    <lineage>
        <taxon>Bacteria</taxon>
        <taxon>Pseudomonadati</taxon>
        <taxon>Pseudomonadota</taxon>
        <taxon>Alphaproteobacteria</taxon>
        <taxon>Hyphomicrobiales</taxon>
        <taxon>Kaistiaceae</taxon>
        <taxon>Kaistia</taxon>
    </lineage>
</organism>
<dbReference type="InterPro" id="IPR038404">
    <property type="entry name" value="TRAP_DctP_sf"/>
</dbReference>
<accession>A0ABV2R1R8</accession>
<dbReference type="Gene3D" id="3.40.190.10">
    <property type="entry name" value="Periplasmic binding protein-like II"/>
    <property type="match status" value="1"/>
</dbReference>
<dbReference type="RefSeq" id="WP_354551435.1">
    <property type="nucleotide sequence ID" value="NZ_JBEPSM010000001.1"/>
</dbReference>
<feature type="signal peptide" evidence="2">
    <location>
        <begin position="1"/>
        <end position="32"/>
    </location>
</feature>
<evidence type="ECO:0000256" key="2">
    <source>
        <dbReference type="SAM" id="SignalP"/>
    </source>
</evidence>
<comment type="caution">
    <text evidence="3">The sequence shown here is derived from an EMBL/GenBank/DDBJ whole genome shotgun (WGS) entry which is preliminary data.</text>
</comment>
<dbReference type="InterPro" id="IPR018389">
    <property type="entry name" value="DctP_fam"/>
</dbReference>
<dbReference type="PANTHER" id="PTHR33376">
    <property type="match status" value="1"/>
</dbReference>
<dbReference type="PANTHER" id="PTHR33376:SF5">
    <property type="entry name" value="EXTRACYTOPLASMIC SOLUTE RECEPTOR PROTEIN"/>
    <property type="match status" value="1"/>
</dbReference>
<evidence type="ECO:0000313" key="3">
    <source>
        <dbReference type="EMBL" id="MET4634631.1"/>
    </source>
</evidence>
<dbReference type="PROSITE" id="PS51318">
    <property type="entry name" value="TAT"/>
    <property type="match status" value="1"/>
</dbReference>
<dbReference type="EMBL" id="JBEPSM010000001">
    <property type="protein sequence ID" value="MET4634631.1"/>
    <property type="molecule type" value="Genomic_DNA"/>
</dbReference>
<dbReference type="InterPro" id="IPR006311">
    <property type="entry name" value="TAT_signal"/>
</dbReference>
<keyword evidence="1 2" id="KW-0732">Signal</keyword>